<feature type="domain" description="PAS" evidence="8">
    <location>
        <begin position="666"/>
        <end position="702"/>
    </location>
</feature>
<evidence type="ECO:0000256" key="5">
    <source>
        <dbReference type="ARBA" id="ARBA00022777"/>
    </source>
</evidence>
<dbReference type="SMART" id="SM00387">
    <property type="entry name" value="HATPase_c"/>
    <property type="match status" value="1"/>
</dbReference>
<dbReference type="InterPro" id="IPR003018">
    <property type="entry name" value="GAF"/>
</dbReference>
<evidence type="ECO:0000256" key="4">
    <source>
        <dbReference type="ARBA" id="ARBA00022679"/>
    </source>
</evidence>
<dbReference type="Gene3D" id="3.30.450.20">
    <property type="entry name" value="PAS domain"/>
    <property type="match status" value="6"/>
</dbReference>
<dbReference type="InterPro" id="IPR035965">
    <property type="entry name" value="PAS-like_dom_sf"/>
</dbReference>
<dbReference type="SUPFAM" id="SSF55781">
    <property type="entry name" value="GAF domain-like"/>
    <property type="match status" value="1"/>
</dbReference>
<gene>
    <name evidence="10" type="ORF">Natoc_0527</name>
</gene>
<dbReference type="HOGENOM" id="CLU_000445_114_71_2"/>
<evidence type="ECO:0000259" key="8">
    <source>
        <dbReference type="PROSITE" id="PS50112"/>
    </source>
</evidence>
<dbReference type="SMART" id="SM00065">
    <property type="entry name" value="GAF"/>
    <property type="match status" value="1"/>
</dbReference>
<dbReference type="InterPro" id="IPR004358">
    <property type="entry name" value="Sig_transdc_His_kin-like_C"/>
</dbReference>
<feature type="domain" description="PAC" evidence="9">
    <location>
        <begin position="473"/>
        <end position="535"/>
    </location>
</feature>
<evidence type="ECO:0000313" key="10">
    <source>
        <dbReference type="EMBL" id="AGB36389.1"/>
    </source>
</evidence>
<dbReference type="PROSITE" id="PS50112">
    <property type="entry name" value="PAS"/>
    <property type="match status" value="3"/>
</dbReference>
<dbReference type="InterPro" id="IPR003594">
    <property type="entry name" value="HATPase_dom"/>
</dbReference>
<dbReference type="AlphaFoldDB" id="L0JWB9"/>
<dbReference type="Proteomes" id="UP000010878">
    <property type="component" value="Chromosome"/>
</dbReference>
<keyword evidence="5" id="KW-0418">Kinase</keyword>
<evidence type="ECO:0000259" key="7">
    <source>
        <dbReference type="PROSITE" id="PS50109"/>
    </source>
</evidence>
<evidence type="ECO:0000256" key="6">
    <source>
        <dbReference type="SAM" id="MobiDB-lite"/>
    </source>
</evidence>
<dbReference type="KEGG" id="nou:Natoc_0527"/>
<dbReference type="PRINTS" id="PR00344">
    <property type="entry name" value="BCTRLSENSOR"/>
</dbReference>
<dbReference type="InterPro" id="IPR036097">
    <property type="entry name" value="HisK_dim/P_sf"/>
</dbReference>
<feature type="region of interest" description="Disordered" evidence="6">
    <location>
        <begin position="1122"/>
        <end position="1144"/>
    </location>
</feature>
<dbReference type="SUPFAM" id="SSF47384">
    <property type="entry name" value="Homodimeric domain of signal transducing histidine kinase"/>
    <property type="match status" value="1"/>
</dbReference>
<dbReference type="InterPro" id="IPR029016">
    <property type="entry name" value="GAF-like_dom_sf"/>
</dbReference>
<dbReference type="InterPro" id="IPR000700">
    <property type="entry name" value="PAS-assoc_C"/>
</dbReference>
<dbReference type="InterPro" id="IPR001610">
    <property type="entry name" value="PAC"/>
</dbReference>
<dbReference type="eggNOG" id="arCOG02348">
    <property type="taxonomic scope" value="Archaea"/>
</dbReference>
<dbReference type="Pfam" id="PF02518">
    <property type="entry name" value="HATPase_c"/>
    <property type="match status" value="1"/>
</dbReference>
<dbReference type="PROSITE" id="PS50113">
    <property type="entry name" value="PAC"/>
    <property type="match status" value="4"/>
</dbReference>
<dbReference type="Pfam" id="PF01590">
    <property type="entry name" value="GAF"/>
    <property type="match status" value="1"/>
</dbReference>
<dbReference type="RefSeq" id="WP_015319844.1">
    <property type="nucleotide sequence ID" value="NC_019974.1"/>
</dbReference>
<dbReference type="EC" id="2.7.13.3" evidence="2"/>
<dbReference type="eggNOG" id="arCOG02350">
    <property type="taxonomic scope" value="Archaea"/>
</dbReference>
<dbReference type="Pfam" id="PF08447">
    <property type="entry name" value="PAS_3"/>
    <property type="match status" value="1"/>
</dbReference>
<dbReference type="CDD" id="cd00082">
    <property type="entry name" value="HisKA"/>
    <property type="match status" value="1"/>
</dbReference>
<dbReference type="eggNOG" id="arCOG07605">
    <property type="taxonomic scope" value="Archaea"/>
</dbReference>
<accession>L0JWB9</accession>
<dbReference type="eggNOG" id="arCOG02360">
    <property type="taxonomic scope" value="Archaea"/>
</dbReference>
<feature type="domain" description="PAS" evidence="8">
    <location>
        <begin position="176"/>
        <end position="246"/>
    </location>
</feature>
<evidence type="ECO:0000256" key="3">
    <source>
        <dbReference type="ARBA" id="ARBA00022553"/>
    </source>
</evidence>
<keyword evidence="3" id="KW-0597">Phosphoprotein</keyword>
<protein>
    <recommendedName>
        <fullName evidence="2">histidine kinase</fullName>
        <ecNumber evidence="2">2.7.13.3</ecNumber>
    </recommendedName>
</protein>
<reference evidence="10 11" key="1">
    <citation type="submission" date="2012-11" db="EMBL/GenBank/DDBJ databases">
        <title>FINISHED of Natronococcus occultus SP4, DSM 3396.</title>
        <authorList>
            <consortium name="DOE Joint Genome Institute"/>
            <person name="Eisen J."/>
            <person name="Huntemann M."/>
            <person name="Wei C.-L."/>
            <person name="Han J."/>
            <person name="Detter J.C."/>
            <person name="Han C."/>
            <person name="Tapia R."/>
            <person name="Chen A."/>
            <person name="Kyrpides N."/>
            <person name="Mavromatis K."/>
            <person name="Markowitz V."/>
            <person name="Szeto E."/>
            <person name="Ivanova N."/>
            <person name="Mikhailova N."/>
            <person name="Ovchinnikova G."/>
            <person name="Pagani I."/>
            <person name="Pati A."/>
            <person name="Goodwin L."/>
            <person name="Nordberg H.P."/>
            <person name="Cantor M.N."/>
            <person name="Hua S.X."/>
            <person name="Woyke T."/>
            <person name="Eisen J."/>
            <person name="Klenk H.-P."/>
            <person name="Klenk H.-P."/>
        </authorList>
    </citation>
    <scope>NUCLEOTIDE SEQUENCE [LARGE SCALE GENOMIC DNA]</scope>
    <source>
        <strain evidence="10 11">SP4</strain>
    </source>
</reference>
<name>L0JWB9_9EURY</name>
<evidence type="ECO:0000256" key="2">
    <source>
        <dbReference type="ARBA" id="ARBA00012438"/>
    </source>
</evidence>
<dbReference type="InterPro" id="IPR013656">
    <property type="entry name" value="PAS_4"/>
</dbReference>
<dbReference type="InterPro" id="IPR000014">
    <property type="entry name" value="PAS"/>
</dbReference>
<dbReference type="SMART" id="SM00086">
    <property type="entry name" value="PAC"/>
    <property type="match status" value="5"/>
</dbReference>
<dbReference type="PANTHER" id="PTHR43304">
    <property type="entry name" value="PHYTOCHROME-LIKE PROTEIN CPH1"/>
    <property type="match status" value="1"/>
</dbReference>
<dbReference type="InterPro" id="IPR013655">
    <property type="entry name" value="PAS_fold_3"/>
</dbReference>
<dbReference type="SMART" id="SM00091">
    <property type="entry name" value="PAS"/>
    <property type="match status" value="6"/>
</dbReference>
<evidence type="ECO:0000256" key="1">
    <source>
        <dbReference type="ARBA" id="ARBA00000085"/>
    </source>
</evidence>
<keyword evidence="4" id="KW-0808">Transferase</keyword>
<keyword evidence="11" id="KW-1185">Reference proteome</keyword>
<dbReference type="GeneID" id="14405555"/>
<proteinExistence type="predicted"/>
<dbReference type="InterPro" id="IPR005467">
    <property type="entry name" value="His_kinase_dom"/>
</dbReference>
<dbReference type="PANTHER" id="PTHR43304:SF1">
    <property type="entry name" value="PAC DOMAIN-CONTAINING PROTEIN"/>
    <property type="match status" value="1"/>
</dbReference>
<dbReference type="InterPro" id="IPR052162">
    <property type="entry name" value="Sensor_kinase/Photoreceptor"/>
</dbReference>
<feature type="domain" description="PAC" evidence="9">
    <location>
        <begin position="352"/>
        <end position="414"/>
    </location>
</feature>
<dbReference type="OrthoDB" id="106630at2157"/>
<dbReference type="NCBIfam" id="TIGR00229">
    <property type="entry name" value="sensory_box"/>
    <property type="match status" value="5"/>
</dbReference>
<dbReference type="InterPro" id="IPR036890">
    <property type="entry name" value="HATPase_C_sf"/>
</dbReference>
<evidence type="ECO:0000259" key="9">
    <source>
        <dbReference type="PROSITE" id="PS50113"/>
    </source>
</evidence>
<dbReference type="Gene3D" id="3.30.450.40">
    <property type="match status" value="1"/>
</dbReference>
<dbReference type="CDD" id="cd00130">
    <property type="entry name" value="PAS"/>
    <property type="match status" value="3"/>
</dbReference>
<dbReference type="SMART" id="SM00388">
    <property type="entry name" value="HisKA"/>
    <property type="match status" value="1"/>
</dbReference>
<dbReference type="SUPFAM" id="SSF55874">
    <property type="entry name" value="ATPase domain of HSP90 chaperone/DNA topoisomerase II/histidine kinase"/>
    <property type="match status" value="1"/>
</dbReference>
<dbReference type="EMBL" id="CP003929">
    <property type="protein sequence ID" value="AGB36389.1"/>
    <property type="molecule type" value="Genomic_DNA"/>
</dbReference>
<organism evidence="10 11">
    <name type="scientific">Natronococcus occultus SP4</name>
    <dbReference type="NCBI Taxonomy" id="694430"/>
    <lineage>
        <taxon>Archaea</taxon>
        <taxon>Methanobacteriati</taxon>
        <taxon>Methanobacteriota</taxon>
        <taxon>Stenosarchaea group</taxon>
        <taxon>Halobacteria</taxon>
        <taxon>Halobacteriales</taxon>
        <taxon>Natrialbaceae</taxon>
        <taxon>Natronococcus</taxon>
    </lineage>
</organism>
<dbReference type="FunFam" id="3.30.565.10:FF:000006">
    <property type="entry name" value="Sensor histidine kinase WalK"/>
    <property type="match status" value="1"/>
</dbReference>
<feature type="domain" description="PAC" evidence="9">
    <location>
        <begin position="613"/>
        <end position="665"/>
    </location>
</feature>
<dbReference type="InterPro" id="IPR003661">
    <property type="entry name" value="HisK_dim/P_dom"/>
</dbReference>
<feature type="domain" description="Histidine kinase" evidence="7">
    <location>
        <begin position="929"/>
        <end position="1142"/>
    </location>
</feature>
<evidence type="ECO:0000313" key="11">
    <source>
        <dbReference type="Proteomes" id="UP000010878"/>
    </source>
</evidence>
<sequence length="1144" mass="128805">MDSTSEADAALRRRIRQQEVVADLGQQALETDDLDRLLRDAVVAVAETLTVEYATVLELRSEDDALALRQGVGWREGVIGSATVPVETSSQAGHAPFSAEPVVVDDLRCEEQFFAAELHADRDVGGGISVVIGSAEEPWGVLEAHATEEREFVRHDAEFLERVADVLAAAIDREERRTELEEIHGRISDAFFALDEDWTFTYLNERAHELINPESRELVGRNVWEAFSAATEREFKPKYERAMTDEEAVTFEEYYPEPLDSWFEVRAYPSETGLSVYFRDVTERKERERKLEEARRRYRTLVEHFPNGAVALVDEELRYVTFGGTPSGEVDVAREDLEGERLYEALPAELAELVGPRYERALEGDPSTFEATIGDRTYQFHFVPVRDDDGAVVAAMGLSQDITQRVGIERRLEESEQRYRTLAENFPNGVVALFDDNLEFTLVAGRAFEDLPMEADELEGRHVREIGDGSVADALEPNLQATLEGEESTVELEYADRSWRVHTVPVTDEDGAVVVGLAMAQDVTEQTERARYLQDAKSQLEAATDAGAVGTWEWHVQEDRFVAGPSFARQFGVDPDAAREGVSLEAFVSSIHEDDRERIERKIEAAVESCGEYEAEYRVRNADGELRWVVARGHVECDADGTAITFPGALTDITERKRAERKLQKQREHLETLFEVLPVGVVVAEPDGRLVEANDAAAEIWGGDVFDAESVADYERYDGWWADTGEPIDPGEWTMSRVLEGETVLEPDVVEIETADGDRRTVMIHGMPIRNEAGEVVRGVLTQTDVTERREYRRKLEESEQRYRTLAENFPNGVVALFDDDLRYRAAGGTLVTELGIDRESAVGKTIYERYPDELVETVEPHFEAALEGEETTFEVTYAGRELRAHTIPVRTTGSSRRGMLVVQDVTERKEYQRKLEASNERLEQFAYAASHDLQEPLRMITSYLGLIEERYADALDEDGEEFLEFAVDGAERMREMIDGLLEYSRVETQGEPFEPIELDAVLEDVLADLQLRIEESDAEITTESLPRIEGDGGQLRQVFQNLLANAITYSGDDPPRIHVEAERAGSGWRIAVHDEGIGIEPDEQDQVFEVFQRLHSHEEYGGTGIGLALCRRIVERHGGEITVDSEPGEGSTFTIRLPEERDR</sequence>
<feature type="domain" description="PAS" evidence="8">
    <location>
        <begin position="799"/>
        <end position="870"/>
    </location>
</feature>
<dbReference type="Gene3D" id="1.10.287.130">
    <property type="match status" value="1"/>
</dbReference>
<dbReference type="GO" id="GO:0000155">
    <property type="term" value="F:phosphorelay sensor kinase activity"/>
    <property type="evidence" value="ECO:0007669"/>
    <property type="project" value="InterPro"/>
</dbReference>
<dbReference type="SUPFAM" id="SSF55785">
    <property type="entry name" value="PYP-like sensor domain (PAS domain)"/>
    <property type="match status" value="6"/>
</dbReference>
<dbReference type="Pfam" id="PF00512">
    <property type="entry name" value="HisKA"/>
    <property type="match status" value="1"/>
</dbReference>
<dbReference type="STRING" id="694430.Natoc_0527"/>
<dbReference type="Gene3D" id="2.10.70.100">
    <property type="match status" value="1"/>
</dbReference>
<dbReference type="Pfam" id="PF08448">
    <property type="entry name" value="PAS_4"/>
    <property type="match status" value="5"/>
</dbReference>
<dbReference type="Gene3D" id="3.30.565.10">
    <property type="entry name" value="Histidine kinase-like ATPase, C-terminal domain"/>
    <property type="match status" value="1"/>
</dbReference>
<comment type="catalytic activity">
    <reaction evidence="1">
        <text>ATP + protein L-histidine = ADP + protein N-phospho-L-histidine.</text>
        <dbReference type="EC" id="2.7.13.3"/>
    </reaction>
</comment>
<feature type="domain" description="PAC" evidence="9">
    <location>
        <begin position="743"/>
        <end position="798"/>
    </location>
</feature>
<dbReference type="PROSITE" id="PS50109">
    <property type="entry name" value="HIS_KIN"/>
    <property type="match status" value="1"/>
</dbReference>